<evidence type="ECO:0000256" key="2">
    <source>
        <dbReference type="ARBA" id="ARBA00022962"/>
    </source>
</evidence>
<dbReference type="InterPro" id="IPR019999">
    <property type="entry name" value="Anth_synth_I-like"/>
</dbReference>
<dbReference type="EMBL" id="MVFC01000014">
    <property type="protein sequence ID" value="OON77655.1"/>
    <property type="molecule type" value="Genomic_DNA"/>
</dbReference>
<evidence type="ECO:0000256" key="3">
    <source>
        <dbReference type="ARBA" id="ARBA00023239"/>
    </source>
</evidence>
<dbReference type="GO" id="GO:0004049">
    <property type="term" value="F:anthranilate synthase activity"/>
    <property type="evidence" value="ECO:0007669"/>
    <property type="project" value="UniProtKB-EC"/>
</dbReference>
<comment type="catalytic activity">
    <reaction evidence="4">
        <text>chorismate + L-glutamine = anthranilate + pyruvate + L-glutamate + H(+)</text>
        <dbReference type="Rhea" id="RHEA:21732"/>
        <dbReference type="ChEBI" id="CHEBI:15361"/>
        <dbReference type="ChEBI" id="CHEBI:15378"/>
        <dbReference type="ChEBI" id="CHEBI:16567"/>
        <dbReference type="ChEBI" id="CHEBI:29748"/>
        <dbReference type="ChEBI" id="CHEBI:29985"/>
        <dbReference type="ChEBI" id="CHEBI:58359"/>
        <dbReference type="EC" id="4.1.3.27"/>
    </reaction>
</comment>
<keyword evidence="3" id="KW-0456">Lyase</keyword>
<dbReference type="InterPro" id="IPR006221">
    <property type="entry name" value="TrpG/PapA_dom"/>
</dbReference>
<dbReference type="EC" id="4.1.3.27" evidence="1"/>
<dbReference type="RefSeq" id="WP_077969206.1">
    <property type="nucleotide sequence ID" value="NZ_CP045178.1"/>
</dbReference>
<dbReference type="Proteomes" id="UP000190539">
    <property type="component" value="Unassembled WGS sequence"/>
</dbReference>
<dbReference type="Pfam" id="PF00117">
    <property type="entry name" value="GATase"/>
    <property type="match status" value="1"/>
</dbReference>
<evidence type="ECO:0000259" key="6">
    <source>
        <dbReference type="Pfam" id="PF00425"/>
    </source>
</evidence>
<name>A0A1V4A713_9ACTN</name>
<accession>A0A1V4A713</accession>
<organism evidence="7 8">
    <name type="scientific">Streptomyces tsukubensis</name>
    <dbReference type="NCBI Taxonomy" id="83656"/>
    <lineage>
        <taxon>Bacteria</taxon>
        <taxon>Bacillati</taxon>
        <taxon>Actinomycetota</taxon>
        <taxon>Actinomycetes</taxon>
        <taxon>Kitasatosporales</taxon>
        <taxon>Streptomycetaceae</taxon>
        <taxon>Streptomyces</taxon>
    </lineage>
</organism>
<dbReference type="InterPro" id="IPR005801">
    <property type="entry name" value="ADC_synthase"/>
</dbReference>
<dbReference type="Gene3D" id="3.60.120.10">
    <property type="entry name" value="Anthranilate synthase"/>
    <property type="match status" value="1"/>
</dbReference>
<dbReference type="PANTHER" id="PTHR11236:SF49">
    <property type="entry name" value="ANTHRANILATE SYNTHASE COMPONENT 1"/>
    <property type="match status" value="1"/>
</dbReference>
<dbReference type="STRING" id="83656.B1H18_18150"/>
<reference evidence="7 8" key="1">
    <citation type="submission" date="2017-02" db="EMBL/GenBank/DDBJ databases">
        <title>Draft Genome Sequence of Streptomyces tsukubaensis F601, a Producer of the immunosuppressant tacrolimus FK506.</title>
        <authorList>
            <person name="Zong G."/>
            <person name="Zhong C."/>
            <person name="Fu J."/>
            <person name="Qin R."/>
            <person name="Cao G."/>
        </authorList>
    </citation>
    <scope>NUCLEOTIDE SEQUENCE [LARGE SCALE GENOMIC DNA]</scope>
    <source>
        <strain evidence="7 8">F601</strain>
    </source>
</reference>
<feature type="domain" description="Chorismate-utilising enzyme C-terminal" evidence="6">
    <location>
        <begin position="125"/>
        <end position="384"/>
    </location>
</feature>
<dbReference type="InterPro" id="IPR015890">
    <property type="entry name" value="Chorismate_C"/>
</dbReference>
<dbReference type="Pfam" id="PF00425">
    <property type="entry name" value="Chorismate_bind"/>
    <property type="match status" value="1"/>
</dbReference>
<dbReference type="AlphaFoldDB" id="A0A1V4A713"/>
<dbReference type="PRINTS" id="PR00096">
    <property type="entry name" value="GATASE"/>
</dbReference>
<dbReference type="PRINTS" id="PR00097">
    <property type="entry name" value="ANTSNTHASEII"/>
</dbReference>
<dbReference type="PROSITE" id="PS51273">
    <property type="entry name" value="GATASE_TYPE_1"/>
    <property type="match status" value="1"/>
</dbReference>
<keyword evidence="8" id="KW-1185">Reference proteome</keyword>
<evidence type="ECO:0000313" key="7">
    <source>
        <dbReference type="EMBL" id="OON77655.1"/>
    </source>
</evidence>
<dbReference type="InterPro" id="IPR017926">
    <property type="entry name" value="GATASE"/>
</dbReference>
<gene>
    <name evidence="7" type="ORF">B1H18_18150</name>
</gene>
<protein>
    <recommendedName>
        <fullName evidence="1">anthranilate synthase</fullName>
        <ecNumber evidence="1">4.1.3.27</ecNumber>
    </recommendedName>
</protein>
<dbReference type="GO" id="GO:0000162">
    <property type="term" value="P:L-tryptophan biosynthetic process"/>
    <property type="evidence" value="ECO:0007669"/>
    <property type="project" value="TreeGrafter"/>
</dbReference>
<keyword evidence="2" id="KW-0315">Glutamine amidotransferase</keyword>
<dbReference type="OrthoDB" id="8594609at2"/>
<evidence type="ECO:0000259" key="5">
    <source>
        <dbReference type="Pfam" id="PF00117"/>
    </source>
</evidence>
<dbReference type="CDD" id="cd01743">
    <property type="entry name" value="GATase1_Anthranilate_Synthase"/>
    <property type="match status" value="1"/>
</dbReference>
<sequence>MRTSPAVPPAAPGALVERLRSPGAPPFALLHRRTPGRAKDTVEVLIGPVEEVARLSDIPDADGLPVLALVPFRQIRERGFDVRDDRTPLAVLRAEEAYELPLAEVVDALPSHAVRVEDGAFDVADEEYARTVDRVLREEIGTGEGANFVIRRTFEGRVPGFGGADALALFRRLLTGERGAYWTFVVHTGERALVGASPEAHVRMSGGTVVMNPISGTYRYPQGGPTAEGLLRFLSEKKEIEELSMVVDEELKMMSTVGDMGGVVIGPRLKEMAHLAHTEYELRGRSTLDVREVLRETMFAATVTGSPVQNACRVIERHETGGRGYYAGALALIGRDAGGAQTLDSPILIRTADIDAAGRLRVSVGATLVRGSDPAGEVAETHAKAAGVLAALGVREGRPAAESALPVLADDPRVRAALDGRRSSLAPFWLRMRSEPAAPHGHALIVDCEDTFTAMLAHLLRSSGVGVTVRRYDEPGLREDALTHPGPVILGPGPGDPTDTADPKMRFLRSLAAELLREHRHGLLGVCLGHELIAGLLGLELVRKAVPHQGAQSGVDLFGRRETVGFYNSFTAVCDDEEENELAAHGIEVSRERGAGEVHALRGPGFASVQFHPESVLTLDGVTVVAELLAGALSERVRTM</sequence>
<dbReference type="PANTHER" id="PTHR11236">
    <property type="entry name" value="AMINOBENZOATE/ANTHRANILATE SYNTHASE"/>
    <property type="match status" value="1"/>
</dbReference>
<dbReference type="SUPFAM" id="SSF52317">
    <property type="entry name" value="Class I glutamine amidotransferase-like"/>
    <property type="match status" value="1"/>
</dbReference>
<comment type="caution">
    <text evidence="7">The sequence shown here is derived from an EMBL/GenBank/DDBJ whole genome shotgun (WGS) entry which is preliminary data.</text>
</comment>
<evidence type="ECO:0000313" key="8">
    <source>
        <dbReference type="Proteomes" id="UP000190539"/>
    </source>
</evidence>
<evidence type="ECO:0000256" key="1">
    <source>
        <dbReference type="ARBA" id="ARBA00012266"/>
    </source>
</evidence>
<proteinExistence type="predicted"/>
<dbReference type="InterPro" id="IPR029062">
    <property type="entry name" value="Class_I_gatase-like"/>
</dbReference>
<evidence type="ECO:0000256" key="4">
    <source>
        <dbReference type="ARBA" id="ARBA00047683"/>
    </source>
</evidence>
<dbReference type="Gene3D" id="3.40.50.880">
    <property type="match status" value="1"/>
</dbReference>
<dbReference type="SUPFAM" id="SSF56322">
    <property type="entry name" value="ADC synthase"/>
    <property type="match status" value="1"/>
</dbReference>
<feature type="domain" description="Glutamine amidotransferase" evidence="5">
    <location>
        <begin position="444"/>
        <end position="626"/>
    </location>
</feature>